<dbReference type="InterPro" id="IPR050901">
    <property type="entry name" value="BP-dep_ABC_trans_perm"/>
</dbReference>
<reference evidence="9 10" key="1">
    <citation type="submission" date="2023-07" db="EMBL/GenBank/DDBJ databases">
        <title>Sequencing the genomes of 1000 actinobacteria strains.</title>
        <authorList>
            <person name="Klenk H.-P."/>
        </authorList>
    </citation>
    <scope>NUCLEOTIDE SEQUENCE [LARGE SCALE GENOMIC DNA]</scope>
    <source>
        <strain evidence="9 10">DSM 14555</strain>
    </source>
</reference>
<keyword evidence="10" id="KW-1185">Reference proteome</keyword>
<evidence type="ECO:0000256" key="5">
    <source>
        <dbReference type="ARBA" id="ARBA00022989"/>
    </source>
</evidence>
<evidence type="ECO:0000313" key="9">
    <source>
        <dbReference type="EMBL" id="MDR6269492.1"/>
    </source>
</evidence>
<keyword evidence="4 7" id="KW-0812">Transmembrane</keyword>
<accession>A0ABU1JDM1</accession>
<dbReference type="Proteomes" id="UP001185069">
    <property type="component" value="Unassembled WGS sequence"/>
</dbReference>
<evidence type="ECO:0000256" key="7">
    <source>
        <dbReference type="RuleBase" id="RU363032"/>
    </source>
</evidence>
<feature type="transmembrane region" description="Helical" evidence="7">
    <location>
        <begin position="258"/>
        <end position="279"/>
    </location>
</feature>
<feature type="transmembrane region" description="Helical" evidence="7">
    <location>
        <begin position="155"/>
        <end position="178"/>
    </location>
</feature>
<dbReference type="PANTHER" id="PTHR32243">
    <property type="entry name" value="MALTOSE TRANSPORT SYSTEM PERMEASE-RELATED"/>
    <property type="match status" value="1"/>
</dbReference>
<dbReference type="PROSITE" id="PS50928">
    <property type="entry name" value="ABC_TM1"/>
    <property type="match status" value="1"/>
</dbReference>
<evidence type="ECO:0000313" key="10">
    <source>
        <dbReference type="Proteomes" id="UP001185069"/>
    </source>
</evidence>
<evidence type="ECO:0000256" key="3">
    <source>
        <dbReference type="ARBA" id="ARBA00022475"/>
    </source>
</evidence>
<evidence type="ECO:0000256" key="1">
    <source>
        <dbReference type="ARBA" id="ARBA00004651"/>
    </source>
</evidence>
<feature type="transmembrane region" description="Helical" evidence="7">
    <location>
        <begin position="86"/>
        <end position="109"/>
    </location>
</feature>
<dbReference type="Gene3D" id="1.10.3720.10">
    <property type="entry name" value="MetI-like"/>
    <property type="match status" value="1"/>
</dbReference>
<dbReference type="CDD" id="cd06261">
    <property type="entry name" value="TM_PBP2"/>
    <property type="match status" value="1"/>
</dbReference>
<keyword evidence="5 7" id="KW-1133">Transmembrane helix</keyword>
<keyword evidence="9" id="KW-0762">Sugar transport</keyword>
<dbReference type="InterPro" id="IPR000515">
    <property type="entry name" value="MetI-like"/>
</dbReference>
<evidence type="ECO:0000256" key="4">
    <source>
        <dbReference type="ARBA" id="ARBA00022692"/>
    </source>
</evidence>
<feature type="transmembrane region" description="Helical" evidence="7">
    <location>
        <begin position="199"/>
        <end position="224"/>
    </location>
</feature>
<dbReference type="Pfam" id="PF00528">
    <property type="entry name" value="BPD_transp_1"/>
    <property type="match status" value="1"/>
</dbReference>
<keyword evidence="3" id="KW-1003">Cell membrane</keyword>
<gene>
    <name evidence="9" type="ORF">JOE69_001730</name>
</gene>
<evidence type="ECO:0000256" key="6">
    <source>
        <dbReference type="ARBA" id="ARBA00023136"/>
    </source>
</evidence>
<feature type="transmembrane region" description="Helical" evidence="7">
    <location>
        <begin position="121"/>
        <end position="143"/>
    </location>
</feature>
<sequence length="293" mass="32187">MSNLTTTANLPLNDKSSNRLRWAQSRTYAQALIIVLWCLAPFYWMVATAFRPTSATFETTLWPTQPTWDNFVTAFSTERGNHFGQALFNSVFVGVVVTVIALLVGVFAAYALARLNFRFKFMVLGIILGASMFPGVALITPLFELFTNLGWIGQYQALIIPNISFVLPLTVYTLVSFFREMPWELEEAARMDGCTQGQAFRKVIMPLAAPAVFTTAILAFIASWNEFLIASQLSDQNTQTVTVAIASFSGALPQQEPYTAVMAAGTIVTVPLVIMVLVFQRKIVAGLTAGGVK</sequence>
<evidence type="ECO:0000256" key="2">
    <source>
        <dbReference type="ARBA" id="ARBA00022448"/>
    </source>
</evidence>
<comment type="similarity">
    <text evidence="7">Belongs to the binding-protein-dependent transport system permease family.</text>
</comment>
<dbReference type="EMBL" id="JAVDQF010000001">
    <property type="protein sequence ID" value="MDR6269492.1"/>
    <property type="molecule type" value="Genomic_DNA"/>
</dbReference>
<keyword evidence="2 7" id="KW-0813">Transport</keyword>
<dbReference type="PANTHER" id="PTHR32243:SF18">
    <property type="entry name" value="INNER MEMBRANE ABC TRANSPORTER PERMEASE PROTEIN YCJP"/>
    <property type="match status" value="1"/>
</dbReference>
<keyword evidence="6 7" id="KW-0472">Membrane</keyword>
<evidence type="ECO:0000259" key="8">
    <source>
        <dbReference type="PROSITE" id="PS50928"/>
    </source>
</evidence>
<dbReference type="RefSeq" id="WP_309797856.1">
    <property type="nucleotide sequence ID" value="NZ_BAAAHY010000005.1"/>
</dbReference>
<proteinExistence type="inferred from homology"/>
<dbReference type="SUPFAM" id="SSF161098">
    <property type="entry name" value="MetI-like"/>
    <property type="match status" value="1"/>
</dbReference>
<feature type="transmembrane region" description="Helical" evidence="7">
    <location>
        <begin position="27"/>
        <end position="46"/>
    </location>
</feature>
<dbReference type="InterPro" id="IPR035906">
    <property type="entry name" value="MetI-like_sf"/>
</dbReference>
<name>A0ABU1JDM1_9MICC</name>
<protein>
    <submittedName>
        <fullName evidence="9">Multiple sugar transport system permease protein</fullName>
    </submittedName>
</protein>
<feature type="domain" description="ABC transmembrane type-1" evidence="8">
    <location>
        <begin position="87"/>
        <end position="279"/>
    </location>
</feature>
<organism evidence="9 10">
    <name type="scientific">Arthrobacter russicus</name>
    <dbReference type="NCBI Taxonomy" id="172040"/>
    <lineage>
        <taxon>Bacteria</taxon>
        <taxon>Bacillati</taxon>
        <taxon>Actinomycetota</taxon>
        <taxon>Actinomycetes</taxon>
        <taxon>Micrococcales</taxon>
        <taxon>Micrococcaceae</taxon>
        <taxon>Arthrobacter</taxon>
    </lineage>
</organism>
<comment type="caution">
    <text evidence="9">The sequence shown here is derived from an EMBL/GenBank/DDBJ whole genome shotgun (WGS) entry which is preliminary data.</text>
</comment>
<comment type="subcellular location">
    <subcellularLocation>
        <location evidence="1 7">Cell membrane</location>
        <topology evidence="1 7">Multi-pass membrane protein</topology>
    </subcellularLocation>
</comment>